<gene>
    <name evidence="1" type="ORF">Z955_07160</name>
</gene>
<dbReference type="RefSeq" id="WP_039259478.1">
    <property type="nucleotide sequence ID" value="NZ_JDRY01000033.1"/>
</dbReference>
<organism evidence="1 2">
    <name type="scientific">Clostridium botulinum C/D str. DC5</name>
    <dbReference type="NCBI Taxonomy" id="1443128"/>
    <lineage>
        <taxon>Bacteria</taxon>
        <taxon>Bacillati</taxon>
        <taxon>Bacillota</taxon>
        <taxon>Clostridia</taxon>
        <taxon>Eubacteriales</taxon>
        <taxon>Clostridiaceae</taxon>
        <taxon>Clostridium</taxon>
    </lineage>
</organism>
<evidence type="ECO:0000313" key="1">
    <source>
        <dbReference type="EMBL" id="KGM99593.1"/>
    </source>
</evidence>
<comment type="caution">
    <text evidence="1">The sequence shown here is derived from an EMBL/GenBank/DDBJ whole genome shotgun (WGS) entry which is preliminary data.</text>
</comment>
<sequence>MTDIEKENIRKMRKEGESYSQIALALNINKNTVKAFCRRSKLQTNKKIEIKSKEKEICLVCKNCGKTLKKGTKGKPKKFCCEKCRREWWKVNDKELNKKAYYTLICAECGIKFKSYGNKKRKFCSHACYINNRFKKGSEAHE</sequence>
<dbReference type="AlphaFoldDB" id="A0A0A0IGA5"/>
<accession>A0A0A0IGA5</accession>
<dbReference type="EMBL" id="JDRY01000033">
    <property type="protein sequence ID" value="KGM99593.1"/>
    <property type="molecule type" value="Genomic_DNA"/>
</dbReference>
<name>A0A0A0IGA5_CLOBO</name>
<reference evidence="1 2" key="1">
    <citation type="submission" date="2014-01" db="EMBL/GenBank/DDBJ databases">
        <title>Plasmidome dynamics in the species complex Clostridium novyi sensu lato converts strains of independent lineages into distinctly different pathogens.</title>
        <authorList>
            <person name="Skarin H."/>
            <person name="Segerman B."/>
        </authorList>
    </citation>
    <scope>NUCLEOTIDE SEQUENCE [LARGE SCALE GENOMIC DNA]</scope>
    <source>
        <strain evidence="1 2">DC5</strain>
    </source>
</reference>
<evidence type="ECO:0000313" key="2">
    <source>
        <dbReference type="Proteomes" id="UP000030014"/>
    </source>
</evidence>
<dbReference type="Gene3D" id="1.10.10.60">
    <property type="entry name" value="Homeodomain-like"/>
    <property type="match status" value="1"/>
</dbReference>
<protein>
    <submittedName>
        <fullName evidence="1">Sigma-70 region 4 type 2</fullName>
    </submittedName>
</protein>
<dbReference type="Proteomes" id="UP000030014">
    <property type="component" value="Unassembled WGS sequence"/>
</dbReference>
<proteinExistence type="predicted"/>